<accession>A0ABQ9NB49</accession>
<evidence type="ECO:0000313" key="3">
    <source>
        <dbReference type="EMBL" id="KAJ9188440.1"/>
    </source>
</evidence>
<dbReference type="PANTHER" id="PTHR36595">
    <property type="entry name" value="TRANSMEMBRANE PROTEIN"/>
    <property type="match status" value="1"/>
</dbReference>
<protein>
    <recommendedName>
        <fullName evidence="5">Transmembrane protein</fullName>
    </recommendedName>
</protein>
<feature type="region of interest" description="Disordered" evidence="1">
    <location>
        <begin position="107"/>
        <end position="150"/>
    </location>
</feature>
<evidence type="ECO:0000313" key="4">
    <source>
        <dbReference type="Proteomes" id="UP001174677"/>
    </source>
</evidence>
<evidence type="ECO:0008006" key="5">
    <source>
        <dbReference type="Google" id="ProtNLM"/>
    </source>
</evidence>
<feature type="compositionally biased region" description="Acidic residues" evidence="1">
    <location>
        <begin position="127"/>
        <end position="149"/>
    </location>
</feature>
<evidence type="ECO:0000256" key="2">
    <source>
        <dbReference type="SAM" id="Phobius"/>
    </source>
</evidence>
<gene>
    <name evidence="3" type="ORF">P3X46_003799</name>
</gene>
<dbReference type="PANTHER" id="PTHR36595:SF2">
    <property type="entry name" value="SERINE_THREONINE-PROTEIN KINASE FHKB-RELATED"/>
    <property type="match status" value="1"/>
</dbReference>
<keyword evidence="2" id="KW-0472">Membrane</keyword>
<feature type="compositionally biased region" description="Acidic residues" evidence="1">
    <location>
        <begin position="107"/>
        <end position="119"/>
    </location>
</feature>
<sequence>MKTGKVFYLLSFLSFFLLLFILLSFSLASSISHNRHNLLVSTTYDFIAVGKSSRVSLFFMLSFITITITISLGSSNKPCFAGDFDSFFPSFPLVYETDKMNQVYEDSDVYSDDDDDDDECDHRYDGYEEDNDDDIEQEDVESSDEDENKDLEKSIEEFIAKVKQKWGEELLADRLICWEAA</sequence>
<keyword evidence="2" id="KW-1133">Transmembrane helix</keyword>
<evidence type="ECO:0000256" key="1">
    <source>
        <dbReference type="SAM" id="MobiDB-lite"/>
    </source>
</evidence>
<keyword evidence="2" id="KW-0812">Transmembrane</keyword>
<feature type="transmembrane region" description="Helical" evidence="2">
    <location>
        <begin position="54"/>
        <end position="72"/>
    </location>
</feature>
<dbReference type="EMBL" id="JARPOI010000002">
    <property type="protein sequence ID" value="KAJ9188440.1"/>
    <property type="molecule type" value="Genomic_DNA"/>
</dbReference>
<keyword evidence="4" id="KW-1185">Reference proteome</keyword>
<comment type="caution">
    <text evidence="3">The sequence shown here is derived from an EMBL/GenBank/DDBJ whole genome shotgun (WGS) entry which is preliminary data.</text>
</comment>
<proteinExistence type="predicted"/>
<organism evidence="3 4">
    <name type="scientific">Hevea brasiliensis</name>
    <name type="common">Para rubber tree</name>
    <name type="synonym">Siphonia brasiliensis</name>
    <dbReference type="NCBI Taxonomy" id="3981"/>
    <lineage>
        <taxon>Eukaryota</taxon>
        <taxon>Viridiplantae</taxon>
        <taxon>Streptophyta</taxon>
        <taxon>Embryophyta</taxon>
        <taxon>Tracheophyta</taxon>
        <taxon>Spermatophyta</taxon>
        <taxon>Magnoliopsida</taxon>
        <taxon>eudicotyledons</taxon>
        <taxon>Gunneridae</taxon>
        <taxon>Pentapetalae</taxon>
        <taxon>rosids</taxon>
        <taxon>fabids</taxon>
        <taxon>Malpighiales</taxon>
        <taxon>Euphorbiaceae</taxon>
        <taxon>Crotonoideae</taxon>
        <taxon>Micrandreae</taxon>
        <taxon>Hevea</taxon>
    </lineage>
</organism>
<dbReference type="Proteomes" id="UP001174677">
    <property type="component" value="Chromosome 2"/>
</dbReference>
<name>A0ABQ9NB49_HEVBR</name>
<reference evidence="3" key="1">
    <citation type="journal article" date="2023" name="Plant Biotechnol. J.">
        <title>Chromosome-level wild Hevea brasiliensis genome provides new tools for genomic-assisted breeding and valuable loci to elevate rubber yield.</title>
        <authorList>
            <person name="Cheng H."/>
            <person name="Song X."/>
            <person name="Hu Y."/>
            <person name="Wu T."/>
            <person name="Yang Q."/>
            <person name="An Z."/>
            <person name="Feng S."/>
            <person name="Deng Z."/>
            <person name="Wu W."/>
            <person name="Zeng X."/>
            <person name="Tu M."/>
            <person name="Wang X."/>
            <person name="Huang H."/>
        </authorList>
    </citation>
    <scope>NUCLEOTIDE SEQUENCE</scope>
    <source>
        <strain evidence="3">MT/VB/25A 57/8</strain>
    </source>
</reference>